<feature type="region of interest" description="Disordered" evidence="1">
    <location>
        <begin position="204"/>
        <end position="230"/>
    </location>
</feature>
<dbReference type="Proteomes" id="UP001437256">
    <property type="component" value="Unassembled WGS sequence"/>
</dbReference>
<keyword evidence="3" id="KW-1185">Reference proteome</keyword>
<feature type="compositionally biased region" description="Basic and acidic residues" evidence="1">
    <location>
        <begin position="123"/>
        <end position="138"/>
    </location>
</feature>
<gene>
    <name evidence="2" type="ORF">AAF712_013283</name>
</gene>
<reference evidence="2 3" key="1">
    <citation type="submission" date="2024-05" db="EMBL/GenBank/DDBJ databases">
        <title>A draft genome resource for the thread blight pathogen Marasmius tenuissimus strain MS-2.</title>
        <authorList>
            <person name="Yulfo-Soto G.E."/>
            <person name="Baruah I.K."/>
            <person name="Amoako-Attah I."/>
            <person name="Bukari Y."/>
            <person name="Meinhardt L.W."/>
            <person name="Bailey B.A."/>
            <person name="Cohen S.P."/>
        </authorList>
    </citation>
    <scope>NUCLEOTIDE SEQUENCE [LARGE SCALE GENOMIC DNA]</scope>
    <source>
        <strain evidence="2 3">MS-2</strain>
    </source>
</reference>
<feature type="compositionally biased region" description="Polar residues" evidence="1">
    <location>
        <begin position="139"/>
        <end position="149"/>
    </location>
</feature>
<protein>
    <submittedName>
        <fullName evidence="2">Uncharacterized protein</fullName>
    </submittedName>
</protein>
<dbReference type="EMBL" id="JBBXMP010000200">
    <property type="protein sequence ID" value="KAL0059936.1"/>
    <property type="molecule type" value="Genomic_DNA"/>
</dbReference>
<feature type="region of interest" description="Disordered" evidence="1">
    <location>
        <begin position="114"/>
        <end position="149"/>
    </location>
</feature>
<sequence>MAPQVPFDDIIHVDEFDRTFRVNKEGAVAEVSINPLVVLSQVSHLFHSIKSTPQISLEDQLRKLDGEIEELIQRADPFNAGPNFDYGGIEVTTPVMHYPQEFSTGELSNNGRKRTLSFGGYHSMEDDASQKRMRRDNGNENVGQSTWLVSQTSQMDRNALYDTTLRHHTQVTNASPTIPPFSYGFQLPLSSNAIIPSFDHYKRDERPLTAREQETLEGLANRKNKNPSSA</sequence>
<proteinExistence type="predicted"/>
<organism evidence="2 3">
    <name type="scientific">Marasmius tenuissimus</name>
    <dbReference type="NCBI Taxonomy" id="585030"/>
    <lineage>
        <taxon>Eukaryota</taxon>
        <taxon>Fungi</taxon>
        <taxon>Dikarya</taxon>
        <taxon>Basidiomycota</taxon>
        <taxon>Agaricomycotina</taxon>
        <taxon>Agaricomycetes</taxon>
        <taxon>Agaricomycetidae</taxon>
        <taxon>Agaricales</taxon>
        <taxon>Marasmiineae</taxon>
        <taxon>Marasmiaceae</taxon>
        <taxon>Marasmius</taxon>
    </lineage>
</organism>
<evidence type="ECO:0000313" key="2">
    <source>
        <dbReference type="EMBL" id="KAL0059936.1"/>
    </source>
</evidence>
<feature type="compositionally biased region" description="Basic and acidic residues" evidence="1">
    <location>
        <begin position="204"/>
        <end position="214"/>
    </location>
</feature>
<evidence type="ECO:0000256" key="1">
    <source>
        <dbReference type="SAM" id="MobiDB-lite"/>
    </source>
</evidence>
<accession>A0ABR2ZEC9</accession>
<evidence type="ECO:0000313" key="3">
    <source>
        <dbReference type="Proteomes" id="UP001437256"/>
    </source>
</evidence>
<comment type="caution">
    <text evidence="2">The sequence shown here is derived from an EMBL/GenBank/DDBJ whole genome shotgun (WGS) entry which is preliminary data.</text>
</comment>
<name>A0ABR2ZEC9_9AGAR</name>